<gene>
    <name evidence="1" type="ORF">LTRI10_LOCUS9707</name>
</gene>
<proteinExistence type="predicted"/>
<evidence type="ECO:0000313" key="2">
    <source>
        <dbReference type="Proteomes" id="UP001497516"/>
    </source>
</evidence>
<keyword evidence="2" id="KW-1185">Reference proteome</keyword>
<dbReference type="EMBL" id="OZ034814">
    <property type="protein sequence ID" value="CAL1362964.1"/>
    <property type="molecule type" value="Genomic_DNA"/>
</dbReference>
<name>A0AAV2D0U7_9ROSI</name>
<sequence>MGLRWKIGNDRTASLLHSNWILGIHPDLLVFNPRVLPHGGDLPVAEVLCQWEGRWDDGKLNQWFDPATCRVIKTILVPRHNIEDRLI</sequence>
<accession>A0AAV2D0U7</accession>
<evidence type="ECO:0000313" key="1">
    <source>
        <dbReference type="EMBL" id="CAL1362964.1"/>
    </source>
</evidence>
<organism evidence="1 2">
    <name type="scientific">Linum trigynum</name>
    <dbReference type="NCBI Taxonomy" id="586398"/>
    <lineage>
        <taxon>Eukaryota</taxon>
        <taxon>Viridiplantae</taxon>
        <taxon>Streptophyta</taxon>
        <taxon>Embryophyta</taxon>
        <taxon>Tracheophyta</taxon>
        <taxon>Spermatophyta</taxon>
        <taxon>Magnoliopsida</taxon>
        <taxon>eudicotyledons</taxon>
        <taxon>Gunneridae</taxon>
        <taxon>Pentapetalae</taxon>
        <taxon>rosids</taxon>
        <taxon>fabids</taxon>
        <taxon>Malpighiales</taxon>
        <taxon>Linaceae</taxon>
        <taxon>Linum</taxon>
    </lineage>
</organism>
<dbReference type="AlphaFoldDB" id="A0AAV2D0U7"/>
<protein>
    <submittedName>
        <fullName evidence="1">Uncharacterized protein</fullName>
    </submittedName>
</protein>
<reference evidence="1 2" key="1">
    <citation type="submission" date="2024-04" db="EMBL/GenBank/DDBJ databases">
        <authorList>
            <person name="Fracassetti M."/>
        </authorList>
    </citation>
    <scope>NUCLEOTIDE SEQUENCE [LARGE SCALE GENOMIC DNA]</scope>
</reference>
<dbReference type="Proteomes" id="UP001497516">
    <property type="component" value="Chromosome 10"/>
</dbReference>